<keyword evidence="9 20" id="KW-0812">Transmembrane</keyword>
<reference evidence="21" key="1">
    <citation type="submission" date="2018-05" db="EMBL/GenBank/DDBJ databases">
        <title>Draft genome of Mucuna pruriens seed.</title>
        <authorList>
            <person name="Nnadi N.E."/>
            <person name="Vos R."/>
            <person name="Hasami M.H."/>
            <person name="Devisetty U.K."/>
            <person name="Aguiy J.C."/>
        </authorList>
    </citation>
    <scope>NUCLEOTIDE SEQUENCE [LARGE SCALE GENOMIC DNA]</scope>
    <source>
        <strain evidence="21">JCA_2017</strain>
    </source>
</reference>
<evidence type="ECO:0000256" key="10">
    <source>
        <dbReference type="ARBA" id="ARBA00022967"/>
    </source>
</evidence>
<feature type="transmembrane region" description="Helical" evidence="20">
    <location>
        <begin position="521"/>
        <end position="540"/>
    </location>
</feature>
<feature type="region of interest" description="Disordered" evidence="19">
    <location>
        <begin position="613"/>
        <end position="641"/>
    </location>
</feature>
<evidence type="ECO:0000256" key="13">
    <source>
        <dbReference type="ARBA" id="ARBA00023027"/>
    </source>
</evidence>
<organism evidence="21 22">
    <name type="scientific">Mucuna pruriens</name>
    <name type="common">Velvet bean</name>
    <name type="synonym">Dolichos pruriens</name>
    <dbReference type="NCBI Taxonomy" id="157652"/>
    <lineage>
        <taxon>Eukaryota</taxon>
        <taxon>Viridiplantae</taxon>
        <taxon>Streptophyta</taxon>
        <taxon>Embryophyta</taxon>
        <taxon>Tracheophyta</taxon>
        <taxon>Spermatophyta</taxon>
        <taxon>Magnoliopsida</taxon>
        <taxon>eudicotyledons</taxon>
        <taxon>Gunneridae</taxon>
        <taxon>Pentapetalae</taxon>
        <taxon>rosids</taxon>
        <taxon>fabids</taxon>
        <taxon>Fabales</taxon>
        <taxon>Fabaceae</taxon>
        <taxon>Papilionoideae</taxon>
        <taxon>50 kb inversion clade</taxon>
        <taxon>NPAAA clade</taxon>
        <taxon>indigoferoid/millettioid clade</taxon>
        <taxon>Phaseoleae</taxon>
        <taxon>Mucuna</taxon>
    </lineage>
</organism>
<evidence type="ECO:0000256" key="19">
    <source>
        <dbReference type="SAM" id="MobiDB-lite"/>
    </source>
</evidence>
<dbReference type="Proteomes" id="UP000257109">
    <property type="component" value="Unassembled WGS sequence"/>
</dbReference>
<evidence type="ECO:0000256" key="7">
    <source>
        <dbReference type="ARBA" id="ARBA00022495"/>
    </source>
</evidence>
<keyword evidence="6" id="KW-0813">Transport</keyword>
<dbReference type="FunFam" id="1.20.120.1200:FF:000003">
    <property type="entry name" value="NADH-ubiquinone oxidoreductase chain 6"/>
    <property type="match status" value="1"/>
</dbReference>
<keyword evidence="8" id="KW-0679">Respiratory chain</keyword>
<evidence type="ECO:0000256" key="11">
    <source>
        <dbReference type="ARBA" id="ARBA00022982"/>
    </source>
</evidence>
<keyword evidence="10" id="KW-1278">Translocase</keyword>
<comment type="function">
    <text evidence="1">Core subunit of the mitochondrial membrane respiratory chain NADH dehydrogenase (Complex I) that is believed to belong to the minimal assembly required for catalysis. Complex I functions in the transfer of electrons from NADH to the respiratory chain. The immediate electron acceptor for the enzyme is believed to be ubiquinone.</text>
</comment>
<gene>
    <name evidence="21" type="primary">ND6</name>
    <name evidence="21" type="ORF">CR513_00669</name>
</gene>
<keyword evidence="12 20" id="KW-1133">Transmembrane helix</keyword>
<dbReference type="PANTHER" id="PTHR33269">
    <property type="entry name" value="NADH-UBIQUINONE OXIDOREDUCTASE CHAIN 6"/>
    <property type="match status" value="1"/>
</dbReference>
<evidence type="ECO:0000256" key="15">
    <source>
        <dbReference type="ARBA" id="ARBA00023128"/>
    </source>
</evidence>
<keyword evidence="13" id="KW-0520">NAD</keyword>
<keyword evidence="11" id="KW-0249">Electron transport</keyword>
<dbReference type="OrthoDB" id="1750590at2759"/>
<evidence type="ECO:0000256" key="16">
    <source>
        <dbReference type="ARBA" id="ARBA00023136"/>
    </source>
</evidence>
<dbReference type="PANTHER" id="PTHR33269:SF17">
    <property type="entry name" value="NADH-UBIQUINONE OXIDOREDUCTASE CHAIN 6"/>
    <property type="match status" value="1"/>
</dbReference>
<protein>
    <recommendedName>
        <fullName evidence="5">NADH-ubiquinone oxidoreductase chain 6</fullName>
        <ecNumber evidence="4">7.1.1.2</ecNumber>
    </recommendedName>
    <alternativeName>
        <fullName evidence="17">NADH dehydrogenase subunit 6</fullName>
    </alternativeName>
</protein>
<keyword evidence="16 20" id="KW-0472">Membrane</keyword>
<dbReference type="InterPro" id="IPR001457">
    <property type="entry name" value="NADH_UbQ/plastoQ_OxRdtase_su6"/>
</dbReference>
<feature type="transmembrane region" description="Helical" evidence="20">
    <location>
        <begin position="487"/>
        <end position="509"/>
    </location>
</feature>
<evidence type="ECO:0000256" key="12">
    <source>
        <dbReference type="ARBA" id="ARBA00022989"/>
    </source>
</evidence>
<evidence type="ECO:0000256" key="1">
    <source>
        <dbReference type="ARBA" id="ARBA00003257"/>
    </source>
</evidence>
<evidence type="ECO:0000256" key="18">
    <source>
        <dbReference type="ARBA" id="ARBA00049551"/>
    </source>
</evidence>
<dbReference type="Pfam" id="PF05919">
    <property type="entry name" value="Mitovir_RNA_pol"/>
    <property type="match status" value="1"/>
</dbReference>
<dbReference type="EC" id="7.1.1.2" evidence="4"/>
<evidence type="ECO:0000256" key="5">
    <source>
        <dbReference type="ARBA" id="ARBA00021095"/>
    </source>
</evidence>
<evidence type="ECO:0000256" key="9">
    <source>
        <dbReference type="ARBA" id="ARBA00022692"/>
    </source>
</evidence>
<dbReference type="STRING" id="157652.A0A371IGY1"/>
<name>A0A371IGY1_MUCPR</name>
<evidence type="ECO:0000256" key="3">
    <source>
        <dbReference type="ARBA" id="ARBA00005698"/>
    </source>
</evidence>
<accession>A0A371IGY1</accession>
<evidence type="ECO:0000256" key="4">
    <source>
        <dbReference type="ARBA" id="ARBA00012944"/>
    </source>
</evidence>
<dbReference type="Gene3D" id="1.20.120.1200">
    <property type="entry name" value="NADH-ubiquinone/plastoquinone oxidoreductase chain 6, subunit NuoJ"/>
    <property type="match status" value="1"/>
</dbReference>
<dbReference type="InterPro" id="IPR008686">
    <property type="entry name" value="RNA_pol_mitovir"/>
</dbReference>
<keyword evidence="15" id="KW-0496">Mitochondrion</keyword>
<dbReference type="GO" id="GO:0008137">
    <property type="term" value="F:NADH dehydrogenase (ubiquinone) activity"/>
    <property type="evidence" value="ECO:0007669"/>
    <property type="project" value="UniProtKB-EC"/>
</dbReference>
<dbReference type="Pfam" id="PF00499">
    <property type="entry name" value="Oxidored_q3"/>
    <property type="match status" value="1"/>
</dbReference>
<comment type="similarity">
    <text evidence="3">Belongs to the complex I subunit 6 family.</text>
</comment>
<feature type="transmembrane region" description="Helical" evidence="20">
    <location>
        <begin position="580"/>
        <end position="604"/>
    </location>
</feature>
<evidence type="ECO:0000256" key="17">
    <source>
        <dbReference type="ARBA" id="ARBA00031019"/>
    </source>
</evidence>
<proteinExistence type="inferred from homology"/>
<evidence type="ECO:0000256" key="6">
    <source>
        <dbReference type="ARBA" id="ARBA00022448"/>
    </source>
</evidence>
<evidence type="ECO:0000256" key="14">
    <source>
        <dbReference type="ARBA" id="ARBA00023075"/>
    </source>
</evidence>
<keyword evidence="22" id="KW-1185">Reference proteome</keyword>
<keyword evidence="14" id="KW-0830">Ubiquinone</keyword>
<comment type="catalytic activity">
    <reaction evidence="18">
        <text>a ubiquinone + NADH + 5 H(+)(in) = a ubiquinol + NAD(+) + 4 H(+)(out)</text>
        <dbReference type="Rhea" id="RHEA:29091"/>
        <dbReference type="Rhea" id="RHEA-COMP:9565"/>
        <dbReference type="Rhea" id="RHEA-COMP:9566"/>
        <dbReference type="ChEBI" id="CHEBI:15378"/>
        <dbReference type="ChEBI" id="CHEBI:16389"/>
        <dbReference type="ChEBI" id="CHEBI:17976"/>
        <dbReference type="ChEBI" id="CHEBI:57540"/>
        <dbReference type="ChEBI" id="CHEBI:57945"/>
        <dbReference type="EC" id="7.1.1.2"/>
    </reaction>
</comment>
<evidence type="ECO:0000256" key="20">
    <source>
        <dbReference type="SAM" id="Phobius"/>
    </source>
</evidence>
<comment type="caution">
    <text evidence="21">The sequence shown here is derived from an EMBL/GenBank/DDBJ whole genome shotgun (WGS) entry which is preliminary data.</text>
</comment>
<dbReference type="AlphaFoldDB" id="A0A371IGY1"/>
<evidence type="ECO:0000313" key="21">
    <source>
        <dbReference type="EMBL" id="RDY14258.1"/>
    </source>
</evidence>
<evidence type="ECO:0000256" key="2">
    <source>
        <dbReference type="ARBA" id="ARBA00004225"/>
    </source>
</evidence>
<sequence>MPPSWGADRIGVSLGSHRPTVILKLPCLVEKKRTKVRSLAVLFSAANWDRSPARGQYIPKGALVIFDGLNKELCVGIHLVVIRIVHLGRKSGWLFCAFYFKQAASSLMMAYGGDEFVHPDNAVPVSLTRSGYPRIIPSHHRRMILKKDEKADMLIITLAKKVDKSTFSSRISPPDNIDEVVGLVGSIKENFNRLISRYAPWIKRIPLEQGLRTCEGAGKRRIFAIGNSVNQRLLKPIHHWFAEVLRRIPMDDQTAPLIRLVPSKTCLSYDLKSATDWWPLVFLFERLALLFDRSFASSVVNTTLGTNVFEVPFVKRALSQVSFVTGQPLGYYGYWPLFAFTHHVLVWWAAEQVRPGILFDRYAILGDDVLITDPLVAEQYRLGLQRLGVKISTHKSLISSTGAVEFAKQFLVKDMRSYRLDGVQSVWRESFLLNAMILSVLSSPALVSGLMVARAKNPVHSVLFPIPVFRDTSGLLLLLGLDFSAMIFPVVHIGAIAVSFLFVVMMFHIQIAEIHEEVLRYLPVSGIIGLILWWEMFFILDNETIPLLPTQRNTTSLRYTVYAGKVRSWTNLETLGNLLYTYYFVWFLVPSLILLVAMIGAIVLTMHRTTQEDYNEEDDRPTHDRLKGKSPGDIGSNPIREKNPSEILIKSSIKGFCKNSHRARSFTLN</sequence>
<dbReference type="InterPro" id="IPR042106">
    <property type="entry name" value="Nuo/plastoQ_OxRdtase_6_NuoJ"/>
</dbReference>
<evidence type="ECO:0000256" key="8">
    <source>
        <dbReference type="ARBA" id="ARBA00022660"/>
    </source>
</evidence>
<evidence type="ECO:0000313" key="22">
    <source>
        <dbReference type="Proteomes" id="UP000257109"/>
    </source>
</evidence>
<keyword evidence="7" id="KW-0691">RNA editing</keyword>
<comment type="subcellular location">
    <subcellularLocation>
        <location evidence="2">Mitochondrion membrane</location>
        <topology evidence="2">Multi-pass membrane protein</topology>
    </subcellularLocation>
</comment>
<feature type="non-terminal residue" evidence="21">
    <location>
        <position position="1"/>
    </location>
</feature>
<dbReference type="GO" id="GO:0031966">
    <property type="term" value="C:mitochondrial membrane"/>
    <property type="evidence" value="ECO:0007669"/>
    <property type="project" value="UniProtKB-SubCell"/>
</dbReference>
<dbReference type="EMBL" id="QJKJ01000100">
    <property type="protein sequence ID" value="RDY14258.1"/>
    <property type="molecule type" value="Genomic_DNA"/>
</dbReference>